<evidence type="ECO:0000256" key="1">
    <source>
        <dbReference type="SAM" id="MobiDB-lite"/>
    </source>
</evidence>
<gene>
    <name evidence="2" type="ORF">RFULGI_LOCUS10325</name>
</gene>
<proteinExistence type="predicted"/>
<dbReference type="EMBL" id="CAJVPZ010020168">
    <property type="protein sequence ID" value="CAG8698912.1"/>
    <property type="molecule type" value="Genomic_DNA"/>
</dbReference>
<feature type="compositionally biased region" description="Basic and acidic residues" evidence="1">
    <location>
        <begin position="76"/>
        <end position="96"/>
    </location>
</feature>
<evidence type="ECO:0000313" key="2">
    <source>
        <dbReference type="EMBL" id="CAG8698912.1"/>
    </source>
</evidence>
<dbReference type="Proteomes" id="UP000789396">
    <property type="component" value="Unassembled WGS sequence"/>
</dbReference>
<reference evidence="2" key="1">
    <citation type="submission" date="2021-06" db="EMBL/GenBank/DDBJ databases">
        <authorList>
            <person name="Kallberg Y."/>
            <person name="Tangrot J."/>
            <person name="Rosling A."/>
        </authorList>
    </citation>
    <scope>NUCLEOTIDE SEQUENCE</scope>
    <source>
        <strain evidence="2">IN212</strain>
    </source>
</reference>
<name>A0A9N9N3G2_9GLOM</name>
<dbReference type="OrthoDB" id="10477393at2759"/>
<feature type="non-terminal residue" evidence="2">
    <location>
        <position position="117"/>
    </location>
</feature>
<organism evidence="2 3">
    <name type="scientific">Racocetra fulgida</name>
    <dbReference type="NCBI Taxonomy" id="60492"/>
    <lineage>
        <taxon>Eukaryota</taxon>
        <taxon>Fungi</taxon>
        <taxon>Fungi incertae sedis</taxon>
        <taxon>Mucoromycota</taxon>
        <taxon>Glomeromycotina</taxon>
        <taxon>Glomeromycetes</taxon>
        <taxon>Diversisporales</taxon>
        <taxon>Gigasporaceae</taxon>
        <taxon>Racocetra</taxon>
    </lineage>
</organism>
<dbReference type="AlphaFoldDB" id="A0A9N9N3G2"/>
<protein>
    <submittedName>
        <fullName evidence="2">4232_t:CDS:1</fullName>
    </submittedName>
</protein>
<keyword evidence="3" id="KW-1185">Reference proteome</keyword>
<comment type="caution">
    <text evidence="2">The sequence shown here is derived from an EMBL/GenBank/DDBJ whole genome shotgun (WGS) entry which is preliminary data.</text>
</comment>
<feature type="region of interest" description="Disordered" evidence="1">
    <location>
        <begin position="44"/>
        <end position="117"/>
    </location>
</feature>
<evidence type="ECO:0000313" key="3">
    <source>
        <dbReference type="Proteomes" id="UP000789396"/>
    </source>
</evidence>
<feature type="compositionally biased region" description="Polar residues" evidence="1">
    <location>
        <begin position="46"/>
        <end position="65"/>
    </location>
</feature>
<accession>A0A9N9N3G2</accession>
<sequence length="117" mass="13472">MMLEATDIDYIKVSDINYIKSEITSSSTSNTWSIIDIIAEDIEPINSSNKQDFNTTPESSNTLTDNIDDDMILQVDHIDLDEQAEESEKQTEHEENINSQDDSEDQEENFQPKKRKK</sequence>